<gene>
    <name evidence="3" type="ORF">EJ05DRAFT_509607</name>
</gene>
<proteinExistence type="inferred from homology"/>
<evidence type="ECO:0000256" key="1">
    <source>
        <dbReference type="ARBA" id="ARBA00023002"/>
    </source>
</evidence>
<dbReference type="PANTHER" id="PTHR34598:SF3">
    <property type="entry name" value="OXIDOREDUCTASE AN1597"/>
    <property type="match status" value="1"/>
</dbReference>
<dbReference type="NCBIfam" id="NF041278">
    <property type="entry name" value="CmcJ_NvfI_EfuI"/>
    <property type="match status" value="1"/>
</dbReference>
<accession>A0A6A6WFN1</accession>
<comment type="similarity">
    <text evidence="2">Belongs to the asaB hydroxylase/desaturase family.</text>
</comment>
<evidence type="ECO:0000256" key="2">
    <source>
        <dbReference type="ARBA" id="ARBA00023604"/>
    </source>
</evidence>
<dbReference type="PANTHER" id="PTHR34598">
    <property type="entry name" value="BLL6449 PROTEIN"/>
    <property type="match status" value="1"/>
</dbReference>
<protein>
    <recommendedName>
        <fullName evidence="5">Methyltransferase</fullName>
    </recommendedName>
</protein>
<dbReference type="EMBL" id="ML996569">
    <property type="protein sequence ID" value="KAF2759931.1"/>
    <property type="molecule type" value="Genomic_DNA"/>
</dbReference>
<keyword evidence="1" id="KW-0560">Oxidoreductase</keyword>
<keyword evidence="4" id="KW-1185">Reference proteome</keyword>
<evidence type="ECO:0000313" key="4">
    <source>
        <dbReference type="Proteomes" id="UP000799437"/>
    </source>
</evidence>
<sequence>MPDIVTSIEFIADLPLYKNEKPYQVLVSAAEYDSSVTTNNLKFEKRDSVLIRDVREQKEPFDLNEVGFTILNHQTSVSEIKTNEEVAEYRSETQTYLKKLLDVECVYTFDVKLRDNGADLGRVINLRDDTVPDRPAKGAHVDVSRAAGPRIIGHHLPRELMAKYAKRGYRFRIMNTWRSLLPILEDMPLAYCDYRTVDKNDLIACDRVIPTRVGENYYLRYNPAQQWYWLEHMTPEEPVLFVSYDSAPGDQARFCPHVPFPNPRASPTACKRRSVETRSIIISKED</sequence>
<organism evidence="3 4">
    <name type="scientific">Pseudovirgaria hyperparasitica</name>
    <dbReference type="NCBI Taxonomy" id="470096"/>
    <lineage>
        <taxon>Eukaryota</taxon>
        <taxon>Fungi</taxon>
        <taxon>Dikarya</taxon>
        <taxon>Ascomycota</taxon>
        <taxon>Pezizomycotina</taxon>
        <taxon>Dothideomycetes</taxon>
        <taxon>Dothideomycetes incertae sedis</taxon>
        <taxon>Acrospermales</taxon>
        <taxon>Acrospermaceae</taxon>
        <taxon>Pseudovirgaria</taxon>
    </lineage>
</organism>
<reference evidence="3" key="1">
    <citation type="journal article" date="2020" name="Stud. Mycol.">
        <title>101 Dothideomycetes genomes: a test case for predicting lifestyles and emergence of pathogens.</title>
        <authorList>
            <person name="Haridas S."/>
            <person name="Albert R."/>
            <person name="Binder M."/>
            <person name="Bloem J."/>
            <person name="Labutti K."/>
            <person name="Salamov A."/>
            <person name="Andreopoulos B."/>
            <person name="Baker S."/>
            <person name="Barry K."/>
            <person name="Bills G."/>
            <person name="Bluhm B."/>
            <person name="Cannon C."/>
            <person name="Castanera R."/>
            <person name="Culley D."/>
            <person name="Daum C."/>
            <person name="Ezra D."/>
            <person name="Gonzalez J."/>
            <person name="Henrissat B."/>
            <person name="Kuo A."/>
            <person name="Liang C."/>
            <person name="Lipzen A."/>
            <person name="Lutzoni F."/>
            <person name="Magnuson J."/>
            <person name="Mondo S."/>
            <person name="Nolan M."/>
            <person name="Ohm R."/>
            <person name="Pangilinan J."/>
            <person name="Park H.-J."/>
            <person name="Ramirez L."/>
            <person name="Alfaro M."/>
            <person name="Sun H."/>
            <person name="Tritt A."/>
            <person name="Yoshinaga Y."/>
            <person name="Zwiers L.-H."/>
            <person name="Turgeon B."/>
            <person name="Goodwin S."/>
            <person name="Spatafora J."/>
            <person name="Crous P."/>
            <person name="Grigoriev I."/>
        </authorList>
    </citation>
    <scope>NUCLEOTIDE SEQUENCE</scope>
    <source>
        <strain evidence="3">CBS 121739</strain>
    </source>
</reference>
<dbReference type="Proteomes" id="UP000799437">
    <property type="component" value="Unassembled WGS sequence"/>
</dbReference>
<dbReference type="RefSeq" id="XP_033602382.1">
    <property type="nucleotide sequence ID" value="XM_033748109.1"/>
</dbReference>
<dbReference type="GeneID" id="54489163"/>
<dbReference type="AlphaFoldDB" id="A0A6A6WFN1"/>
<evidence type="ECO:0000313" key="3">
    <source>
        <dbReference type="EMBL" id="KAF2759931.1"/>
    </source>
</evidence>
<dbReference type="GO" id="GO:0016491">
    <property type="term" value="F:oxidoreductase activity"/>
    <property type="evidence" value="ECO:0007669"/>
    <property type="project" value="UniProtKB-KW"/>
</dbReference>
<dbReference type="OrthoDB" id="412788at2759"/>
<name>A0A6A6WFN1_9PEZI</name>
<evidence type="ECO:0008006" key="5">
    <source>
        <dbReference type="Google" id="ProtNLM"/>
    </source>
</evidence>
<dbReference type="InterPro" id="IPR044053">
    <property type="entry name" value="AsaB-like"/>
</dbReference>